<proteinExistence type="predicted"/>
<dbReference type="NCBIfam" id="TIGR00573">
    <property type="entry name" value="dnaq"/>
    <property type="match status" value="1"/>
</dbReference>
<dbReference type="SMART" id="SM00479">
    <property type="entry name" value="EXOIII"/>
    <property type="match status" value="1"/>
</dbReference>
<protein>
    <submittedName>
        <fullName evidence="5">3'-5' exoribonuclease</fullName>
    </submittedName>
</protein>
<evidence type="ECO:0000256" key="3">
    <source>
        <dbReference type="ARBA" id="ARBA00022839"/>
    </source>
</evidence>
<accession>A0AB37HI11</accession>
<dbReference type="NCBIfam" id="NF005836">
    <property type="entry name" value="PRK07740.1"/>
    <property type="match status" value="1"/>
</dbReference>
<evidence type="ECO:0000256" key="2">
    <source>
        <dbReference type="ARBA" id="ARBA00022801"/>
    </source>
</evidence>
<dbReference type="InterPro" id="IPR036397">
    <property type="entry name" value="RNaseH_sf"/>
</dbReference>
<dbReference type="AlphaFoldDB" id="A0AB37HI11"/>
<dbReference type="GO" id="GO:0003887">
    <property type="term" value="F:DNA-directed DNA polymerase activity"/>
    <property type="evidence" value="ECO:0007669"/>
    <property type="project" value="InterPro"/>
</dbReference>
<dbReference type="KEGG" id="hspo:JGZ69_09645"/>
<dbReference type="InterPro" id="IPR012337">
    <property type="entry name" value="RNaseH-like_sf"/>
</dbReference>
<dbReference type="Gene3D" id="3.30.420.10">
    <property type="entry name" value="Ribonuclease H-like superfamily/Ribonuclease H"/>
    <property type="match status" value="1"/>
</dbReference>
<dbReference type="GO" id="GO:0003677">
    <property type="term" value="F:DNA binding"/>
    <property type="evidence" value="ECO:0007669"/>
    <property type="project" value="InterPro"/>
</dbReference>
<organism evidence="5 6">
    <name type="scientific">Heyndrickxia sporothermodurans</name>
    <dbReference type="NCBI Taxonomy" id="46224"/>
    <lineage>
        <taxon>Bacteria</taxon>
        <taxon>Bacillati</taxon>
        <taxon>Bacillota</taxon>
        <taxon>Bacilli</taxon>
        <taxon>Bacillales</taxon>
        <taxon>Bacillaceae</taxon>
        <taxon>Heyndrickxia</taxon>
    </lineage>
</organism>
<sequence length="241" mass="28289">MGFDSMIRYIKEKGLNIIEVMQGRQNAQQLAYVRQLQREINNDEKLFLPLQQLQFTVFDIETTGFYPEQGDQIISLGALKVREGKIFEDTQFYSLIYTNQDIPPEIEQLTGIRKSDLTTAPSLSEVIYQFYQFVKDDPLIAHHSYHEKNFLQHVNWKLYRSSFNHRLIDTSFLLQIAEPTIRIVKLEEWCNYAGIPVENRHHALGDAILTAQLWCKYIEKVQKLGVISLMDLYEEVAKRKK</sequence>
<keyword evidence="3" id="KW-0269">Exonuclease</keyword>
<dbReference type="GO" id="GO:0008408">
    <property type="term" value="F:3'-5' exonuclease activity"/>
    <property type="evidence" value="ECO:0007669"/>
    <property type="project" value="TreeGrafter"/>
</dbReference>
<evidence type="ECO:0000256" key="1">
    <source>
        <dbReference type="ARBA" id="ARBA00022722"/>
    </source>
</evidence>
<evidence type="ECO:0000313" key="6">
    <source>
        <dbReference type="Proteomes" id="UP000595512"/>
    </source>
</evidence>
<keyword evidence="2" id="KW-0378">Hydrolase</keyword>
<gene>
    <name evidence="5" type="ORF">JGZ69_09645</name>
</gene>
<reference evidence="5 6" key="1">
    <citation type="submission" date="2020-12" db="EMBL/GenBank/DDBJ databases">
        <title>Taxonomic evaluation of the Bacillus sporothermodurans group of bacteria based on whole genome sequences.</title>
        <authorList>
            <person name="Fiedler G."/>
            <person name="Herbstmann A.-D."/>
            <person name="Doll E."/>
            <person name="Wenning M."/>
            <person name="Brinks E."/>
            <person name="Kabisch J."/>
            <person name="Breitenwieser F."/>
            <person name="Lappann M."/>
            <person name="Boehnlein C."/>
            <person name="Franz C."/>
        </authorList>
    </citation>
    <scope>NUCLEOTIDE SEQUENCE [LARGE SCALE GENOMIC DNA]</scope>
    <source>
        <strain evidence="5 6">DSM 10599</strain>
    </source>
</reference>
<keyword evidence="1" id="KW-0540">Nuclease</keyword>
<dbReference type="FunFam" id="3.30.420.10:FF:000045">
    <property type="entry name" value="3'-5' exonuclease DinG"/>
    <property type="match status" value="1"/>
</dbReference>
<dbReference type="GO" id="GO:0045004">
    <property type="term" value="P:DNA replication proofreading"/>
    <property type="evidence" value="ECO:0007669"/>
    <property type="project" value="TreeGrafter"/>
</dbReference>
<dbReference type="InterPro" id="IPR006054">
    <property type="entry name" value="DnaQ"/>
</dbReference>
<dbReference type="RefSeq" id="WP_107920003.1">
    <property type="nucleotide sequence ID" value="NZ_CP066701.1"/>
</dbReference>
<dbReference type="EMBL" id="CP066701">
    <property type="protein sequence ID" value="QQX26996.1"/>
    <property type="molecule type" value="Genomic_DNA"/>
</dbReference>
<dbReference type="Pfam" id="PF00929">
    <property type="entry name" value="RNase_T"/>
    <property type="match status" value="1"/>
</dbReference>
<dbReference type="CDD" id="cd06127">
    <property type="entry name" value="DEDDh"/>
    <property type="match status" value="1"/>
</dbReference>
<feature type="domain" description="Exonuclease" evidence="4">
    <location>
        <begin position="54"/>
        <end position="223"/>
    </location>
</feature>
<evidence type="ECO:0000259" key="4">
    <source>
        <dbReference type="SMART" id="SM00479"/>
    </source>
</evidence>
<dbReference type="SUPFAM" id="SSF53098">
    <property type="entry name" value="Ribonuclease H-like"/>
    <property type="match status" value="1"/>
</dbReference>
<name>A0AB37HI11_9BACI</name>
<dbReference type="Proteomes" id="UP000595512">
    <property type="component" value="Chromosome"/>
</dbReference>
<dbReference type="InterPro" id="IPR013520">
    <property type="entry name" value="Ribonucl_H"/>
</dbReference>
<evidence type="ECO:0000313" key="5">
    <source>
        <dbReference type="EMBL" id="QQX26996.1"/>
    </source>
</evidence>
<dbReference type="PANTHER" id="PTHR30231">
    <property type="entry name" value="DNA POLYMERASE III SUBUNIT EPSILON"/>
    <property type="match status" value="1"/>
</dbReference>
<dbReference type="PANTHER" id="PTHR30231:SF41">
    <property type="entry name" value="DNA POLYMERASE III SUBUNIT EPSILON"/>
    <property type="match status" value="1"/>
</dbReference>
<dbReference type="GO" id="GO:0005829">
    <property type="term" value="C:cytosol"/>
    <property type="evidence" value="ECO:0007669"/>
    <property type="project" value="TreeGrafter"/>
</dbReference>